<accession>A0ABY7AMZ6</accession>
<keyword evidence="2" id="KW-1185">Reference proteome</keyword>
<dbReference type="InterPro" id="IPR014984">
    <property type="entry name" value="HopJ"/>
</dbReference>
<gene>
    <name evidence="1" type="ORF">OLW01_03780</name>
</gene>
<name>A0ABY7AMZ6_9ALTE</name>
<dbReference type="RefSeq" id="WP_268075320.1">
    <property type="nucleotide sequence ID" value="NZ_CP109965.1"/>
</dbReference>
<protein>
    <submittedName>
        <fullName evidence="1">HopJ type III effector protein</fullName>
    </submittedName>
</protein>
<proteinExistence type="predicted"/>
<sequence length="115" mass="13107">MLNTFLSDLKQQPSAIEFSQTMKVIEANYQFNETEFKNGDIVNKAGQNSGSCKIFAFAQLHQLSQAETLNLFGDYYRKDVLEHPEADDHQNIRNFIQFGWQGIEFNGIALSPKAD</sequence>
<reference evidence="1" key="1">
    <citation type="submission" date="2022-10" db="EMBL/GenBank/DDBJ databases">
        <title>Catenovulum adriacola sp. nov. isolated in the Harbour of Susak.</title>
        <authorList>
            <person name="Schoch T."/>
            <person name="Reich S.J."/>
            <person name="Stoeferle S."/>
            <person name="Flaiz M."/>
            <person name="Kazda M."/>
            <person name="Riedel C.U."/>
            <person name="Duerre P."/>
        </authorList>
    </citation>
    <scope>NUCLEOTIDE SEQUENCE</scope>
    <source>
        <strain evidence="1">TS8</strain>
    </source>
</reference>
<evidence type="ECO:0000313" key="2">
    <source>
        <dbReference type="Proteomes" id="UP001163726"/>
    </source>
</evidence>
<dbReference type="Pfam" id="PF08888">
    <property type="entry name" value="HopJ"/>
    <property type="match status" value="1"/>
</dbReference>
<dbReference type="InterPro" id="IPR038604">
    <property type="entry name" value="HopJ_sf"/>
</dbReference>
<evidence type="ECO:0000313" key="1">
    <source>
        <dbReference type="EMBL" id="WAJ70933.1"/>
    </source>
</evidence>
<dbReference type="Gene3D" id="3.20.160.10">
    <property type="entry name" value="vpa0580 domain like"/>
    <property type="match status" value="1"/>
</dbReference>
<dbReference type="EMBL" id="CP109965">
    <property type="protein sequence ID" value="WAJ70933.1"/>
    <property type="molecule type" value="Genomic_DNA"/>
</dbReference>
<organism evidence="1 2">
    <name type="scientific">Catenovulum adriaticum</name>
    <dbReference type="NCBI Taxonomy" id="2984846"/>
    <lineage>
        <taxon>Bacteria</taxon>
        <taxon>Pseudomonadati</taxon>
        <taxon>Pseudomonadota</taxon>
        <taxon>Gammaproteobacteria</taxon>
        <taxon>Alteromonadales</taxon>
        <taxon>Alteromonadaceae</taxon>
        <taxon>Catenovulum</taxon>
    </lineage>
</organism>
<dbReference type="Proteomes" id="UP001163726">
    <property type="component" value="Chromosome"/>
</dbReference>